<feature type="region of interest" description="Disordered" evidence="1">
    <location>
        <begin position="25"/>
        <end position="44"/>
    </location>
</feature>
<dbReference type="AlphaFoldDB" id="A0A8S1WV19"/>
<dbReference type="InterPro" id="IPR000595">
    <property type="entry name" value="cNMP-bd_dom"/>
</dbReference>
<proteinExistence type="predicted"/>
<dbReference type="PANTHER" id="PTHR23011:SF28">
    <property type="entry name" value="CYCLIC NUCLEOTIDE-BINDING DOMAIN CONTAINING PROTEIN"/>
    <property type="match status" value="1"/>
</dbReference>
<dbReference type="EMBL" id="CAJJDO010000100">
    <property type="protein sequence ID" value="CAD8191959.1"/>
    <property type="molecule type" value="Genomic_DNA"/>
</dbReference>
<dbReference type="PROSITE" id="PS50042">
    <property type="entry name" value="CNMP_BINDING_3"/>
    <property type="match status" value="3"/>
</dbReference>
<dbReference type="OrthoDB" id="166212at2759"/>
<gene>
    <name evidence="3" type="ORF">PPENT_87.1.T1000105</name>
</gene>
<dbReference type="CDD" id="cd00038">
    <property type="entry name" value="CAP_ED"/>
    <property type="match status" value="3"/>
</dbReference>
<evidence type="ECO:0000313" key="4">
    <source>
        <dbReference type="Proteomes" id="UP000689195"/>
    </source>
</evidence>
<evidence type="ECO:0000259" key="2">
    <source>
        <dbReference type="PROSITE" id="PS50042"/>
    </source>
</evidence>
<sequence length="1002" mass="117056">MTSFLQSTFTISAKPNFEFLQNQVDSDSDNEEQKQKLQQVHNHQKEHKKFKKLIDIDLVKEELRSRPNIEKQLSSIQKKSISKIKSVRSLNDLIIPTSPILIDQLGNLNKIKEIRSEVPPELMGRIYSEFRYEFVPALNPVYRQGDQNKRFYILLEGKVVVMKPKLKMVGSKQKNQRKNEDDPFGLKILFPDYIILKILFQGDSFGEAAIKLDTTRSSTVFTLEDTHLLYLNETAYLEYLNPYLSIALDKKMKYFGQTPLLKNINPEDYMDNNQKIQFKLSNNISQEQLHFDLKYVFSYVIQQMNSTFLNLQIILYQKQLQQVQHMTSFLQSTFTISAKPNFEFLQNQVDSDSDNEEQKQKLQQVHNHQKEHKKFKKLIDIDLVKEELRSRPNIEKQLSSIQKKSISKIKSVRSLNDLIIPTSPILIDQLGNLNKIKEIRSEVPPELMGRIYSEFRYEFVPALNPVYRQGDQNKRFYILLEGKVVVMKPKLKMVGSSKIEIDNNLEQKNQRKNEDDPFGLKILFPDYIILKILFQGDSFGEAAIKLDTTRSSTVFTLEDTHLLYLNETAYLEYLNPYLSIALDKKMKYFGQTPLLKNINPEDYMGIVLENKLITMKAGEIIYDEGEKTKYIYFIINGEIELLKQVKKKSIILSSYGEFQCFGEVEIMMKINRYTQAKVISPRLNCYRIRKRRFFDNLGSYGTYENMKKHSSIIYKHWQLICNNVQKSINLRDEVYEAAQNDNQNKPNLLANSILNKKVMESQGQKLSQIKIFQNLADQNFKDLKQFTNDSQYLLQRVYSNTLQQYQAKLLKKPQLAFCDTDSSCIRNQIQNKQPINLSINHDNNSTTNPLNENSIDLKLNSNRSSVITKRDSQQMVSLPSLHPSLHLIKPQPQSINSVLESISKLPRVPKDNFMLSLMYQQAYKADNPTKKAKEIQQIIQAQYRNVQNKFQTKKHNLTEIQPVSNKHRMKKNLKGFLSMRSEQKQFLNFVHSKEIVEGNQIN</sequence>
<organism evidence="3 4">
    <name type="scientific">Paramecium pentaurelia</name>
    <dbReference type="NCBI Taxonomy" id="43138"/>
    <lineage>
        <taxon>Eukaryota</taxon>
        <taxon>Sar</taxon>
        <taxon>Alveolata</taxon>
        <taxon>Ciliophora</taxon>
        <taxon>Intramacronucleata</taxon>
        <taxon>Oligohymenophorea</taxon>
        <taxon>Peniculida</taxon>
        <taxon>Parameciidae</taxon>
        <taxon>Paramecium</taxon>
    </lineage>
</organism>
<feature type="domain" description="Cyclic nucleotide-binding" evidence="2">
    <location>
        <begin position="594"/>
        <end position="693"/>
    </location>
</feature>
<dbReference type="Proteomes" id="UP000689195">
    <property type="component" value="Unassembled WGS sequence"/>
</dbReference>
<dbReference type="PANTHER" id="PTHR23011">
    <property type="entry name" value="CYCLIC NUCLEOTIDE-BINDING DOMAIN CONTAINING PROTEIN"/>
    <property type="match status" value="1"/>
</dbReference>
<reference evidence="3" key="1">
    <citation type="submission" date="2021-01" db="EMBL/GenBank/DDBJ databases">
        <authorList>
            <consortium name="Genoscope - CEA"/>
            <person name="William W."/>
        </authorList>
    </citation>
    <scope>NUCLEOTIDE SEQUENCE</scope>
</reference>
<comment type="caution">
    <text evidence="3">The sequence shown here is derived from an EMBL/GenBank/DDBJ whole genome shotgun (WGS) entry which is preliminary data.</text>
</comment>
<name>A0A8S1WV19_9CILI</name>
<accession>A0A8S1WV19</accession>
<protein>
    <recommendedName>
        <fullName evidence="2">Cyclic nucleotide-binding domain-containing protein</fullName>
    </recommendedName>
</protein>
<feature type="domain" description="Cyclic nucleotide-binding" evidence="2">
    <location>
        <begin position="439"/>
        <end position="576"/>
    </location>
</feature>
<feature type="domain" description="Cyclic nucleotide-binding" evidence="2">
    <location>
        <begin position="114"/>
        <end position="242"/>
    </location>
</feature>
<evidence type="ECO:0000256" key="1">
    <source>
        <dbReference type="SAM" id="MobiDB-lite"/>
    </source>
</evidence>
<evidence type="ECO:0000313" key="3">
    <source>
        <dbReference type="EMBL" id="CAD8191959.1"/>
    </source>
</evidence>
<dbReference type="SMART" id="SM00100">
    <property type="entry name" value="cNMP"/>
    <property type="match status" value="3"/>
</dbReference>
<dbReference type="Pfam" id="PF00027">
    <property type="entry name" value="cNMP_binding"/>
    <property type="match status" value="2"/>
</dbReference>
<keyword evidence="4" id="KW-1185">Reference proteome</keyword>